<reference evidence="4 5" key="1">
    <citation type="submission" date="2020-07" db="EMBL/GenBank/DDBJ databases">
        <title>Complete genome sequence of Mycolicibacterium litorale like strain isolated from cardiac implantable electronic device infection.</title>
        <authorList>
            <person name="Fukano H."/>
            <person name="Miyama H."/>
            <person name="Hoshino Y."/>
        </authorList>
    </citation>
    <scope>NUCLEOTIDE SEQUENCE [LARGE SCALE GENOMIC DNA]</scope>
    <source>
        <strain evidence="4 5">NIIDNTM18</strain>
    </source>
</reference>
<evidence type="ECO:0000256" key="2">
    <source>
        <dbReference type="ARBA" id="ARBA00022729"/>
    </source>
</evidence>
<dbReference type="CDD" id="cd06268">
    <property type="entry name" value="PBP1_ABC_transporter_LIVBP-like"/>
    <property type="match status" value="1"/>
</dbReference>
<dbReference type="InterPro" id="IPR028082">
    <property type="entry name" value="Peripla_BP_I"/>
</dbReference>
<dbReference type="SMART" id="SM00421">
    <property type="entry name" value="HTH_LUXR"/>
    <property type="match status" value="1"/>
</dbReference>
<dbReference type="PRINTS" id="PR00038">
    <property type="entry name" value="HTHLUXR"/>
</dbReference>
<evidence type="ECO:0000313" key="5">
    <source>
        <dbReference type="Proteomes" id="UP000515734"/>
    </source>
</evidence>
<proteinExistence type="inferred from homology"/>
<dbReference type="SUPFAM" id="SSF46894">
    <property type="entry name" value="C-terminal effector domain of the bipartite response regulators"/>
    <property type="match status" value="1"/>
</dbReference>
<dbReference type="Pfam" id="PF00196">
    <property type="entry name" value="GerE"/>
    <property type="match status" value="1"/>
</dbReference>
<dbReference type="InterPro" id="IPR036388">
    <property type="entry name" value="WH-like_DNA-bd_sf"/>
</dbReference>
<dbReference type="GO" id="GO:0006355">
    <property type="term" value="P:regulation of DNA-templated transcription"/>
    <property type="evidence" value="ECO:0007669"/>
    <property type="project" value="InterPro"/>
</dbReference>
<evidence type="ECO:0000313" key="4">
    <source>
        <dbReference type="EMBL" id="BCI56114.1"/>
    </source>
</evidence>
<evidence type="ECO:0000259" key="3">
    <source>
        <dbReference type="PROSITE" id="PS50043"/>
    </source>
</evidence>
<accession>A0A6S6PBJ2</accession>
<comment type="similarity">
    <text evidence="1">Belongs to the leucine-binding protein family.</text>
</comment>
<dbReference type="RefSeq" id="WP_185293717.1">
    <property type="nucleotide sequence ID" value="NZ_AP023287.1"/>
</dbReference>
<dbReference type="InterPro" id="IPR028081">
    <property type="entry name" value="Leu-bd"/>
</dbReference>
<dbReference type="Gene3D" id="1.10.10.10">
    <property type="entry name" value="Winged helix-like DNA-binding domain superfamily/Winged helix DNA-binding domain"/>
    <property type="match status" value="1"/>
</dbReference>
<sequence length="592" mass="62691">MASRMEPTPMADTWDGREFCVQVSACGAPGPAESGRWASVPAGLRRIAAAALSEGLRYCQFYWRGGGSEPMCAVRIELSTNGGIEIALLAGELASALPYDVSRRELDVLTLLTTGAGNNEIAAILHLSPRTVTTHVDSIMRKLQVRSRTAAATRAVDEGLLGAPISGAEAALGGTRLGRVLSGTSARVSSPRATLRRLHRRPLVIGAALPSSGLGASDAAEMLKGLQLAQAEINGAGGIHGRRVDIEVADLDIDDRASTRKAISALADRGVDVLTSGYVAHQDAAHDEAAATGIPYLHAATSGVMERRVSDDPARYARILQVCPSDIHYAPAFVRFVDRLTRRRLLPRPSSTLVCIQQSSWELIDFGTSQAQVLADQHGWDLEVVNVSGAEGWVPATQRALAYSPTAVFVGSYFLDHHVDVVETVRGAGAGCLLYSIYAPSVPEFRERLGPAAEGVVWATTTGTYSDAVAAGFAARYAAKFGSTPGRSHAGLAYDRTHLIAQAWSRADNARDAAQVARHLRTATHRGVNGAYSFHPVTGVAAGFDDTGGDPSLAQAHVVYQIQGGRQEIIAPRPYTTATFRTPDWITAASGS</sequence>
<dbReference type="CDD" id="cd06170">
    <property type="entry name" value="LuxR_C_like"/>
    <property type="match status" value="1"/>
</dbReference>
<dbReference type="AlphaFoldDB" id="A0A6S6PBJ2"/>
<feature type="domain" description="HTH luxR-type" evidence="3">
    <location>
        <begin position="94"/>
        <end position="159"/>
    </location>
</feature>
<dbReference type="Gene3D" id="3.40.50.2300">
    <property type="match status" value="2"/>
</dbReference>
<name>A0A6S6PBJ2_9MYCO</name>
<protein>
    <recommendedName>
        <fullName evidence="3">HTH luxR-type domain-containing protein</fullName>
    </recommendedName>
</protein>
<evidence type="ECO:0000256" key="1">
    <source>
        <dbReference type="ARBA" id="ARBA00010062"/>
    </source>
</evidence>
<organism evidence="4 5">
    <name type="scientific">Mycolicibacterium litorale</name>
    <dbReference type="NCBI Taxonomy" id="758802"/>
    <lineage>
        <taxon>Bacteria</taxon>
        <taxon>Bacillati</taxon>
        <taxon>Actinomycetota</taxon>
        <taxon>Actinomycetes</taxon>
        <taxon>Mycobacteriales</taxon>
        <taxon>Mycobacteriaceae</taxon>
        <taxon>Mycolicibacterium</taxon>
    </lineage>
</organism>
<dbReference type="InterPro" id="IPR000792">
    <property type="entry name" value="Tscrpt_reg_LuxR_C"/>
</dbReference>
<dbReference type="Proteomes" id="UP000515734">
    <property type="component" value="Chromosome"/>
</dbReference>
<dbReference type="SUPFAM" id="SSF53822">
    <property type="entry name" value="Periplasmic binding protein-like I"/>
    <property type="match status" value="1"/>
</dbReference>
<keyword evidence="2" id="KW-0732">Signal</keyword>
<dbReference type="InterPro" id="IPR051010">
    <property type="entry name" value="BCAA_transport"/>
</dbReference>
<dbReference type="PROSITE" id="PS00622">
    <property type="entry name" value="HTH_LUXR_1"/>
    <property type="match status" value="1"/>
</dbReference>
<dbReference type="PANTHER" id="PTHR30483">
    <property type="entry name" value="LEUCINE-SPECIFIC-BINDING PROTEIN"/>
    <property type="match status" value="1"/>
</dbReference>
<dbReference type="GO" id="GO:0003677">
    <property type="term" value="F:DNA binding"/>
    <property type="evidence" value="ECO:0007669"/>
    <property type="project" value="InterPro"/>
</dbReference>
<dbReference type="Pfam" id="PF13458">
    <property type="entry name" value="Peripla_BP_6"/>
    <property type="match status" value="1"/>
</dbReference>
<dbReference type="InterPro" id="IPR016032">
    <property type="entry name" value="Sig_transdc_resp-reg_C-effctor"/>
</dbReference>
<dbReference type="PROSITE" id="PS50043">
    <property type="entry name" value="HTH_LUXR_2"/>
    <property type="match status" value="1"/>
</dbReference>
<dbReference type="EMBL" id="AP023287">
    <property type="protein sequence ID" value="BCI56114.1"/>
    <property type="molecule type" value="Genomic_DNA"/>
</dbReference>
<gene>
    <name evidence="4" type="ORF">NIIDNTM18_53920</name>
</gene>